<comment type="catalytic activity">
    <reaction evidence="7">
        <text>pyruvate + acetyl-CoA + H2O = (3R)-citramalate + CoA + H(+)</text>
        <dbReference type="Rhea" id="RHEA:19045"/>
        <dbReference type="ChEBI" id="CHEBI:15361"/>
        <dbReference type="ChEBI" id="CHEBI:15377"/>
        <dbReference type="ChEBI" id="CHEBI:15378"/>
        <dbReference type="ChEBI" id="CHEBI:30934"/>
        <dbReference type="ChEBI" id="CHEBI:57287"/>
        <dbReference type="ChEBI" id="CHEBI:57288"/>
        <dbReference type="EC" id="2.3.3.21"/>
    </reaction>
</comment>
<evidence type="ECO:0000256" key="3">
    <source>
        <dbReference type="ARBA" id="ARBA00022605"/>
    </source>
</evidence>
<dbReference type="InterPro" id="IPR013709">
    <property type="entry name" value="2-isopropylmalate_synth_dimer"/>
</dbReference>
<dbReference type="GO" id="GO:0009098">
    <property type="term" value="P:L-leucine biosynthetic process"/>
    <property type="evidence" value="ECO:0007669"/>
    <property type="project" value="InterPro"/>
</dbReference>
<dbReference type="PROSITE" id="PS00815">
    <property type="entry name" value="AIPM_HOMOCIT_SYNTH_1"/>
    <property type="match status" value="1"/>
</dbReference>
<dbReference type="Gene3D" id="3.20.20.70">
    <property type="entry name" value="Aldolase class I"/>
    <property type="match status" value="1"/>
</dbReference>
<feature type="domain" description="Pyruvate carboxyltransferase" evidence="11">
    <location>
        <begin position="22"/>
        <end position="287"/>
    </location>
</feature>
<organism evidence="12 13">
    <name type="scientific">Leptospirillum ferriphilum YSK</name>
    <dbReference type="NCBI Taxonomy" id="1441628"/>
    <lineage>
        <taxon>Bacteria</taxon>
        <taxon>Pseudomonadati</taxon>
        <taxon>Nitrospirota</taxon>
        <taxon>Nitrospiria</taxon>
        <taxon>Nitrospirales</taxon>
        <taxon>Nitrospiraceae</taxon>
        <taxon>Leptospirillum</taxon>
    </lineage>
</organism>
<dbReference type="GO" id="GO:0009097">
    <property type="term" value="P:isoleucine biosynthetic process"/>
    <property type="evidence" value="ECO:0007669"/>
    <property type="project" value="UniProtKB-UniRule"/>
</dbReference>
<keyword evidence="4" id="KW-0412">Isoleucine biosynthesis</keyword>
<dbReference type="InterPro" id="IPR036230">
    <property type="entry name" value="LeuA_allosteric_dom_sf"/>
</dbReference>
<dbReference type="SMART" id="SM00917">
    <property type="entry name" value="LeuA_dimer"/>
    <property type="match status" value="1"/>
</dbReference>
<evidence type="ECO:0000256" key="4">
    <source>
        <dbReference type="ARBA" id="ARBA00022624"/>
    </source>
</evidence>
<dbReference type="SUPFAM" id="SSF51569">
    <property type="entry name" value="Aldolase"/>
    <property type="match status" value="1"/>
</dbReference>
<dbReference type="GO" id="GO:0043714">
    <property type="term" value="F:(R)-citramalate synthase activity"/>
    <property type="evidence" value="ECO:0007669"/>
    <property type="project" value="UniProtKB-UniRule"/>
</dbReference>
<dbReference type="EMBL" id="CP007243">
    <property type="protein sequence ID" value="AIA30514.1"/>
    <property type="molecule type" value="Genomic_DNA"/>
</dbReference>
<evidence type="ECO:0000256" key="5">
    <source>
        <dbReference type="ARBA" id="ARBA00022679"/>
    </source>
</evidence>
<reference evidence="13" key="1">
    <citation type="submission" date="2014-02" db="EMBL/GenBank/DDBJ databases">
        <title>Complete genome sequence and comparative genomic analysis of the nitrogen-fixing bacterium Leptospirillum ferriphilum YSK.</title>
        <authorList>
            <person name="Guo X."/>
            <person name="Yin H."/>
            <person name="Liang Y."/>
            <person name="Hu Q."/>
            <person name="Ma L."/>
            <person name="Xiao Y."/>
            <person name="Zhang X."/>
            <person name="Qiu G."/>
            <person name="Liu X."/>
        </authorList>
    </citation>
    <scope>NUCLEOTIDE SEQUENCE [LARGE SCALE GENOMIC DNA]</scope>
    <source>
        <strain evidence="13">YSK</strain>
    </source>
</reference>
<keyword evidence="13" id="KW-1185">Reference proteome</keyword>
<dbReference type="Gene3D" id="3.30.160.270">
    <property type="match status" value="1"/>
</dbReference>
<dbReference type="GO" id="GO:0003852">
    <property type="term" value="F:2-isopropylmalate synthase activity"/>
    <property type="evidence" value="ECO:0007669"/>
    <property type="project" value="InterPro"/>
</dbReference>
<evidence type="ECO:0000256" key="6">
    <source>
        <dbReference type="ARBA" id="ARBA00023304"/>
    </source>
</evidence>
<dbReference type="OrthoDB" id="9804858at2"/>
<evidence type="ECO:0000256" key="8">
    <source>
        <dbReference type="NCBIfam" id="TIGR00977"/>
    </source>
</evidence>
<dbReference type="UniPathway" id="UPA00047">
    <property type="reaction ID" value="UER00066"/>
</dbReference>
<evidence type="ECO:0000313" key="12">
    <source>
        <dbReference type="EMBL" id="AIA30514.1"/>
    </source>
</evidence>
<dbReference type="InterPro" id="IPR005675">
    <property type="entry name" value="Citramal_synthase"/>
</dbReference>
<evidence type="ECO:0000256" key="9">
    <source>
        <dbReference type="RuleBase" id="RU003523"/>
    </source>
</evidence>
<dbReference type="Pfam" id="PF08502">
    <property type="entry name" value="LeuA_dimer"/>
    <property type="match status" value="1"/>
</dbReference>
<dbReference type="NCBIfam" id="TIGR00977">
    <property type="entry name" value="citramal_synth"/>
    <property type="match status" value="1"/>
</dbReference>
<dbReference type="Gene3D" id="1.10.238.260">
    <property type="match status" value="1"/>
</dbReference>
<name>A0A059XPL2_9BACT</name>
<evidence type="ECO:0000256" key="7">
    <source>
        <dbReference type="ARBA" id="ARBA00048263"/>
    </source>
</evidence>
<dbReference type="RefSeq" id="WP_014961026.1">
    <property type="nucleotide sequence ID" value="NZ_CP007243.1"/>
</dbReference>
<dbReference type="AlphaFoldDB" id="A0A059XPL2"/>
<reference evidence="12 13" key="2">
    <citation type="journal article" date="2015" name="Biomed. Res. Int.">
        <title>Effects of Arsenite Resistance on the Growth and Functional Gene Expression of Leptospirillum ferriphilum and Acidithiobacillus thiooxidans in Pure Culture and Coculture.</title>
        <authorList>
            <person name="Jiang H."/>
            <person name="Liang Y."/>
            <person name="Yin H."/>
            <person name="Xiao Y."/>
            <person name="Guo X."/>
            <person name="Xu Y."/>
            <person name="Hu Q."/>
            <person name="Liu H."/>
            <person name="Liu X."/>
        </authorList>
    </citation>
    <scope>NUCLEOTIDE SEQUENCE [LARGE SCALE GENOMIC DNA]</scope>
    <source>
        <strain evidence="12 13">YSK</strain>
    </source>
</reference>
<dbReference type="EC" id="2.3.3.21" evidence="8"/>
<dbReference type="PANTHER" id="PTHR43538">
    <property type="entry name" value="ALPHA-IPM SYNTHASE/HOMOCITRATE SYNTHASE"/>
    <property type="match status" value="1"/>
</dbReference>
<gene>
    <name evidence="12" type="ORF">Y981_06260</name>
</gene>
<dbReference type="InterPro" id="IPR002034">
    <property type="entry name" value="AIPM/Hcit_synth_CS"/>
</dbReference>
<dbReference type="HOGENOM" id="CLU_022158_7_0_0"/>
<proteinExistence type="inferred from homology"/>
<keyword evidence="3" id="KW-0028">Amino-acid biosynthesis</keyword>
<evidence type="ECO:0000259" key="11">
    <source>
        <dbReference type="PROSITE" id="PS50991"/>
    </source>
</evidence>
<dbReference type="InterPro" id="IPR000891">
    <property type="entry name" value="PYR_CT"/>
</dbReference>
<evidence type="ECO:0000256" key="10">
    <source>
        <dbReference type="SAM" id="MobiDB-lite"/>
    </source>
</evidence>
<feature type="region of interest" description="Disordered" evidence="10">
    <location>
        <begin position="1"/>
        <end position="20"/>
    </location>
</feature>
<dbReference type="SUPFAM" id="SSF110921">
    <property type="entry name" value="2-isopropylmalate synthase LeuA, allosteric (dimerisation) domain"/>
    <property type="match status" value="1"/>
</dbReference>
<dbReference type="CDD" id="cd07941">
    <property type="entry name" value="DRE_TIM_LeuA3"/>
    <property type="match status" value="1"/>
</dbReference>
<comment type="pathway">
    <text evidence="1">Amino-acid biosynthesis; L-isoleucine biosynthesis; 2-oxobutanoate from pyruvate: step 1/3.</text>
</comment>
<dbReference type="PROSITE" id="PS50991">
    <property type="entry name" value="PYR_CT"/>
    <property type="match status" value="1"/>
</dbReference>
<dbReference type="Pfam" id="PF22617">
    <property type="entry name" value="HCS_D2"/>
    <property type="match status" value="1"/>
</dbReference>
<evidence type="ECO:0000313" key="13">
    <source>
        <dbReference type="Proteomes" id="UP000027059"/>
    </source>
</evidence>
<keyword evidence="6" id="KW-0100">Branched-chain amino acid biosynthesis</keyword>
<protein>
    <recommendedName>
        <fullName evidence="8">Citramalate synthase</fullName>
        <ecNumber evidence="8">2.3.3.21</ecNumber>
    </recommendedName>
</protein>
<dbReference type="KEGG" id="lfp:Y981_06260"/>
<evidence type="ECO:0000256" key="1">
    <source>
        <dbReference type="ARBA" id="ARBA00004743"/>
    </source>
</evidence>
<keyword evidence="5 9" id="KW-0808">Transferase</keyword>
<dbReference type="InterPro" id="IPR054691">
    <property type="entry name" value="LeuA/HCS_post-cat"/>
</dbReference>
<dbReference type="Proteomes" id="UP000027059">
    <property type="component" value="Chromosome"/>
</dbReference>
<comment type="similarity">
    <text evidence="2 9">Belongs to the alpha-IPM synthase/homocitrate synthase family.</text>
</comment>
<dbReference type="PANTHER" id="PTHR43538:SF1">
    <property type="entry name" value="(R)-CITRAMALATE SYNTHASE"/>
    <property type="match status" value="1"/>
</dbReference>
<sequence length="544" mass="59890">MKDDTGPRGAPVSPGSPENSQVFVYDTTLRDGSQSEDVQFTLEDKIRVAECLDQLGIDYIEGGWPGANPKDIEFFRRIREVSLTHSRISAFGSTRKSGNRTSEDAVLRALIDARTPVVTIFGKSWSLHVEDILGISRRANLEMIRESCDFLKQAGRELVYDAEHFFDGFRENPDFALETLRAAEEGGADWIILCDTNGGSMPWEVERALREVRHSIRTPLGIHAHNDSELAVANSLTAVRAGATQVHGTINGIGERCGNANLVSVIADLVLKLETSVTSARELSRLREVASFVFEIQNRPLPKNQPFVGESAFAHKAGVHVHAIRKNRRAYEHILPEAVGNTQRILLSEHSGRSNLAEKAREYGIPLDSGSPEAVKMLSTLKELEHEGYQFEGAEASFELLMRSASPEYVPYFEIDFFHVRMEQRKDIGEGLSEATIRVRVGDRTEHTAALGNGPVNALDNALRKALGTFYAGVNEITLLDYKVRVLAGAHGTASRVRVLIESSMDSRKWGTVGVSENVITASLLALKDSIVYGLLKSGTVPRG</sequence>
<evidence type="ECO:0000256" key="2">
    <source>
        <dbReference type="ARBA" id="ARBA00006154"/>
    </source>
</evidence>
<accession>A0A059XPL2</accession>
<dbReference type="Pfam" id="PF00682">
    <property type="entry name" value="HMGL-like"/>
    <property type="match status" value="1"/>
</dbReference>
<dbReference type="InterPro" id="IPR013785">
    <property type="entry name" value="Aldolase_TIM"/>
</dbReference>